<dbReference type="InterPro" id="IPR024311">
    <property type="entry name" value="Lipocalin-like"/>
</dbReference>
<dbReference type="Pfam" id="PF16585">
    <property type="entry name" value="Lipocalin_8"/>
    <property type="match status" value="1"/>
</dbReference>
<feature type="domain" description="Lipocalin-like" evidence="1">
    <location>
        <begin position="16"/>
        <end position="127"/>
    </location>
</feature>
<sequence>MKKGILLLFVVLMGFTSCGKKFGHRYLDGMWQMQRIEYKDGNIDTPLDTYFSFQMDIIHLRKLGNSEFYGKYVYENDSMHIQVLDATAEQMKVFGMDGRVQDFAVEKLNSNKLVLQSDYARLEFRKY</sequence>
<dbReference type="AlphaFoldDB" id="A0A015TVL7"/>
<comment type="caution">
    <text evidence="2">The sequence shown here is derived from an EMBL/GenBank/DDBJ whole genome shotgun (WGS) entry which is preliminary data.</text>
</comment>
<dbReference type="GeneID" id="60367788"/>
<dbReference type="Proteomes" id="UP000020529">
    <property type="component" value="Unassembled WGS sequence"/>
</dbReference>
<name>A0A015TVL7_BACFG</name>
<dbReference type="RefSeq" id="WP_005786398.1">
    <property type="nucleotide sequence ID" value="NZ_JGCY01000261.1"/>
</dbReference>
<organism evidence="2 3">
    <name type="scientific">Bacteroides fragilis str. 3988T(B)14</name>
    <dbReference type="NCBI Taxonomy" id="1339315"/>
    <lineage>
        <taxon>Bacteria</taxon>
        <taxon>Pseudomonadati</taxon>
        <taxon>Bacteroidota</taxon>
        <taxon>Bacteroidia</taxon>
        <taxon>Bacteroidales</taxon>
        <taxon>Bacteroidaceae</taxon>
        <taxon>Bacteroides</taxon>
    </lineage>
</organism>
<evidence type="ECO:0000259" key="1">
    <source>
        <dbReference type="Pfam" id="PF16585"/>
    </source>
</evidence>
<evidence type="ECO:0000313" key="2">
    <source>
        <dbReference type="EMBL" id="EXY74771.1"/>
    </source>
</evidence>
<evidence type="ECO:0000313" key="3">
    <source>
        <dbReference type="Proteomes" id="UP000020529"/>
    </source>
</evidence>
<dbReference type="PROSITE" id="PS51257">
    <property type="entry name" value="PROKAR_LIPOPROTEIN"/>
    <property type="match status" value="1"/>
</dbReference>
<dbReference type="EMBL" id="JGCY01000261">
    <property type="protein sequence ID" value="EXY74771.1"/>
    <property type="molecule type" value="Genomic_DNA"/>
</dbReference>
<gene>
    <name evidence="2" type="ORF">M124_1351</name>
</gene>
<protein>
    <recommendedName>
        <fullName evidence="1">Lipocalin-like domain-containing protein</fullName>
    </recommendedName>
</protein>
<proteinExistence type="predicted"/>
<accession>A0A015TVL7</accession>
<reference evidence="2 3" key="1">
    <citation type="submission" date="2014-02" db="EMBL/GenBank/DDBJ databases">
        <authorList>
            <person name="Sears C."/>
            <person name="Carroll K."/>
            <person name="Sack B.R."/>
            <person name="Qadri F."/>
            <person name="Myers L.L."/>
            <person name="Chung G.-T."/>
            <person name="Escheverria P."/>
            <person name="Fraser C.M."/>
            <person name="Sadzewicz L."/>
            <person name="Shefchek K.A."/>
            <person name="Tallon L."/>
            <person name="Das S.P."/>
            <person name="Daugherty S."/>
            <person name="Mongodin E.F."/>
        </authorList>
    </citation>
    <scope>NUCLEOTIDE SEQUENCE [LARGE SCALE GENOMIC DNA]</scope>
    <source>
        <strain evidence="3">3988T(B)14</strain>
    </source>
</reference>
<dbReference type="Gene3D" id="2.40.128.280">
    <property type="match status" value="1"/>
</dbReference>
<dbReference type="PATRIC" id="fig|1339315.3.peg.2130"/>